<accession>A0A1U8BDR4</accession>
<keyword evidence="1" id="KW-0805">Transcription regulation</keyword>
<sequence length="215" mass="24377">MDSLKDSSWNLLDYDMIEDGTSSDFYWNNQICCLDFQSPTGSVPQEKACARKRGRNQSCSDPGSKACREKMRRDRMNDRFLDLSSVLEPGRPAKTDKSAIVSDAIRVLNQLRTEAQELKDASEKLREVIKNLKAEKNELREEKLQLKADKEKMEQQVKAMSLLPAGFVPPLPATYHTGANKLMAYPSYGGFPMWQWIPPVVLDTSQDHVLRPPVA</sequence>
<dbReference type="FunCoup" id="A0A1U8BDR4">
    <property type="interactions" value="1171"/>
</dbReference>
<proteinExistence type="predicted"/>
<evidence type="ECO:0000259" key="4">
    <source>
        <dbReference type="PROSITE" id="PS50888"/>
    </source>
</evidence>
<keyword evidence="3" id="KW-0175">Coiled coil</keyword>
<dbReference type="RefSeq" id="XP_010274798.1">
    <property type="nucleotide sequence ID" value="XM_010276496.2"/>
</dbReference>
<dbReference type="PANTHER" id="PTHR46133:SF9">
    <property type="entry name" value="TRANSCRIPTION FACTOR BHLH104"/>
    <property type="match status" value="1"/>
</dbReference>
<protein>
    <submittedName>
        <fullName evidence="6">Transcription factor bHLH104-like</fullName>
    </submittedName>
</protein>
<dbReference type="InterPro" id="IPR044818">
    <property type="entry name" value="ILR3-like"/>
</dbReference>
<dbReference type="OrthoDB" id="515493at2759"/>
<dbReference type="eggNOG" id="ENOG502RXAH">
    <property type="taxonomic scope" value="Eukaryota"/>
</dbReference>
<dbReference type="Pfam" id="PF00010">
    <property type="entry name" value="HLH"/>
    <property type="match status" value="1"/>
</dbReference>
<feature type="domain" description="BHLH" evidence="4">
    <location>
        <begin position="60"/>
        <end position="111"/>
    </location>
</feature>
<gene>
    <name evidence="6" type="primary">LOC104610041</name>
</gene>
<keyword evidence="2" id="KW-0804">Transcription</keyword>
<dbReference type="InterPro" id="IPR011598">
    <property type="entry name" value="bHLH_dom"/>
</dbReference>
<dbReference type="PROSITE" id="PS50888">
    <property type="entry name" value="BHLH"/>
    <property type="match status" value="1"/>
</dbReference>
<keyword evidence="5" id="KW-1185">Reference proteome</keyword>
<dbReference type="CDD" id="cd11446">
    <property type="entry name" value="bHLH_AtILR3_like"/>
    <property type="match status" value="1"/>
</dbReference>
<dbReference type="SMART" id="SM00353">
    <property type="entry name" value="HLH"/>
    <property type="match status" value="1"/>
</dbReference>
<feature type="coiled-coil region" evidence="3">
    <location>
        <begin position="101"/>
        <end position="163"/>
    </location>
</feature>
<dbReference type="PANTHER" id="PTHR46133">
    <property type="entry name" value="BHLH TRANSCRIPTION FACTOR"/>
    <property type="match status" value="1"/>
</dbReference>
<dbReference type="GO" id="GO:0003700">
    <property type="term" value="F:DNA-binding transcription factor activity"/>
    <property type="evidence" value="ECO:0007669"/>
    <property type="project" value="InterPro"/>
</dbReference>
<evidence type="ECO:0000256" key="2">
    <source>
        <dbReference type="ARBA" id="ARBA00023163"/>
    </source>
</evidence>
<dbReference type="GO" id="GO:0046983">
    <property type="term" value="F:protein dimerization activity"/>
    <property type="evidence" value="ECO:0007669"/>
    <property type="project" value="InterPro"/>
</dbReference>
<dbReference type="SUPFAM" id="SSF47459">
    <property type="entry name" value="HLH, helix-loop-helix DNA-binding domain"/>
    <property type="match status" value="1"/>
</dbReference>
<dbReference type="KEGG" id="nnu:104610041"/>
<organism evidence="5 6">
    <name type="scientific">Nelumbo nucifera</name>
    <name type="common">Sacred lotus</name>
    <dbReference type="NCBI Taxonomy" id="4432"/>
    <lineage>
        <taxon>Eukaryota</taxon>
        <taxon>Viridiplantae</taxon>
        <taxon>Streptophyta</taxon>
        <taxon>Embryophyta</taxon>
        <taxon>Tracheophyta</taxon>
        <taxon>Spermatophyta</taxon>
        <taxon>Magnoliopsida</taxon>
        <taxon>Proteales</taxon>
        <taxon>Nelumbonaceae</taxon>
        <taxon>Nelumbo</taxon>
    </lineage>
</organism>
<evidence type="ECO:0000256" key="3">
    <source>
        <dbReference type="SAM" id="Coils"/>
    </source>
</evidence>
<evidence type="ECO:0000313" key="5">
    <source>
        <dbReference type="Proteomes" id="UP000189703"/>
    </source>
</evidence>
<dbReference type="GO" id="GO:0006879">
    <property type="term" value="P:intracellular iron ion homeostasis"/>
    <property type="evidence" value="ECO:0007669"/>
    <property type="project" value="InterPro"/>
</dbReference>
<dbReference type="Proteomes" id="UP000189703">
    <property type="component" value="Unplaced"/>
</dbReference>
<dbReference type="InterPro" id="IPR036638">
    <property type="entry name" value="HLH_DNA-bd_sf"/>
</dbReference>
<evidence type="ECO:0000256" key="1">
    <source>
        <dbReference type="ARBA" id="ARBA00023015"/>
    </source>
</evidence>
<dbReference type="InParanoid" id="A0A1U8BDR4"/>
<dbReference type="OMA" id="CAEREFR"/>
<dbReference type="GeneID" id="104610041"/>
<name>A0A1U8BDR4_NELNU</name>
<evidence type="ECO:0000313" key="6">
    <source>
        <dbReference type="RefSeq" id="XP_010274798.1"/>
    </source>
</evidence>
<reference evidence="6" key="1">
    <citation type="submission" date="2025-08" db="UniProtKB">
        <authorList>
            <consortium name="RefSeq"/>
        </authorList>
    </citation>
    <scope>IDENTIFICATION</scope>
</reference>
<dbReference type="Gene3D" id="4.10.280.10">
    <property type="entry name" value="Helix-loop-helix DNA-binding domain"/>
    <property type="match status" value="1"/>
</dbReference>
<dbReference type="AlphaFoldDB" id="A0A1U8BDR4"/>